<evidence type="ECO:0000313" key="3">
    <source>
        <dbReference type="EMBL" id="VDK64942.1"/>
    </source>
</evidence>
<dbReference type="AlphaFoldDB" id="A0A183DJ58"/>
<dbReference type="WBParaSite" id="GPUH_0000875901-mRNA-1">
    <property type="protein sequence ID" value="GPUH_0000875901-mRNA-1"/>
    <property type="gene ID" value="GPUH_0000875901"/>
</dbReference>
<dbReference type="InterPro" id="IPR000704">
    <property type="entry name" value="Casein_kinase_II_reg-sub"/>
</dbReference>
<name>A0A183DJ58_9BILA</name>
<evidence type="ECO:0000256" key="1">
    <source>
        <dbReference type="ARBA" id="ARBA00006941"/>
    </source>
</evidence>
<proteinExistence type="inferred from homology"/>
<dbReference type="OrthoDB" id="5855413at2759"/>
<dbReference type="GO" id="GO:0005737">
    <property type="term" value="C:cytoplasm"/>
    <property type="evidence" value="ECO:0007669"/>
    <property type="project" value="TreeGrafter"/>
</dbReference>
<dbReference type="Gene3D" id="2.20.25.20">
    <property type="match status" value="1"/>
</dbReference>
<comment type="similarity">
    <text evidence="1 2">Belongs to the casein kinase 2 subunit beta family.</text>
</comment>
<evidence type="ECO:0000256" key="2">
    <source>
        <dbReference type="RuleBase" id="RU361268"/>
    </source>
</evidence>
<dbReference type="FunFam" id="2.20.25.20:FF:000001">
    <property type="entry name" value="Casein kinase II subunit beta"/>
    <property type="match status" value="1"/>
</dbReference>
<comment type="subunit">
    <text evidence="2">Tetramer of two alpha and two beta subunits.</text>
</comment>
<dbReference type="SMART" id="SM01085">
    <property type="entry name" value="CK_II_beta"/>
    <property type="match status" value="1"/>
</dbReference>
<sequence>MYKKWQNRDFGTCPRFYCEKQPTLPIVPGQCIISCKSGLTDKLSKRPVMLYCPRCADVFYPKSSELDRIDGAYFGTGFPHMFFLTFPMLRPRPPTKEYVPRYGFLFL</sequence>
<dbReference type="PANTHER" id="PTHR11740">
    <property type="entry name" value="CASEIN KINASE II SUBUNIT BETA"/>
    <property type="match status" value="1"/>
</dbReference>
<dbReference type="GO" id="GO:0019887">
    <property type="term" value="F:protein kinase regulator activity"/>
    <property type="evidence" value="ECO:0007669"/>
    <property type="project" value="InterPro"/>
</dbReference>
<accession>A0A183DJ58</accession>
<dbReference type="Proteomes" id="UP000271098">
    <property type="component" value="Unassembled WGS sequence"/>
</dbReference>
<dbReference type="InterPro" id="IPR035991">
    <property type="entry name" value="Casein_kinase_II_beta-like"/>
</dbReference>
<reference evidence="5" key="1">
    <citation type="submission" date="2016-06" db="UniProtKB">
        <authorList>
            <consortium name="WormBaseParasite"/>
        </authorList>
    </citation>
    <scope>IDENTIFICATION</scope>
</reference>
<dbReference type="SUPFAM" id="SSF57798">
    <property type="entry name" value="Casein kinase II beta subunit"/>
    <property type="match status" value="1"/>
</dbReference>
<dbReference type="Pfam" id="PF01214">
    <property type="entry name" value="CK_II_beta"/>
    <property type="match status" value="1"/>
</dbReference>
<dbReference type="GO" id="GO:0005956">
    <property type="term" value="C:protein kinase CK2 complex"/>
    <property type="evidence" value="ECO:0007669"/>
    <property type="project" value="UniProtKB-UniRule"/>
</dbReference>
<protein>
    <recommendedName>
        <fullName evidence="2">Casein kinase II subunit beta</fullName>
        <shortName evidence="2">CK II beta</shortName>
    </recommendedName>
</protein>
<dbReference type="EMBL" id="UYRT01026363">
    <property type="protein sequence ID" value="VDK64942.1"/>
    <property type="molecule type" value="Genomic_DNA"/>
</dbReference>
<evidence type="ECO:0000313" key="5">
    <source>
        <dbReference type="WBParaSite" id="GPUH_0000875901-mRNA-1"/>
    </source>
</evidence>
<organism evidence="5">
    <name type="scientific">Gongylonema pulchrum</name>
    <dbReference type="NCBI Taxonomy" id="637853"/>
    <lineage>
        <taxon>Eukaryota</taxon>
        <taxon>Metazoa</taxon>
        <taxon>Ecdysozoa</taxon>
        <taxon>Nematoda</taxon>
        <taxon>Chromadorea</taxon>
        <taxon>Rhabditida</taxon>
        <taxon>Spirurina</taxon>
        <taxon>Spiruromorpha</taxon>
        <taxon>Spiruroidea</taxon>
        <taxon>Gongylonematidae</taxon>
        <taxon>Gongylonema</taxon>
    </lineage>
</organism>
<keyword evidence="4" id="KW-1185">Reference proteome</keyword>
<evidence type="ECO:0000313" key="4">
    <source>
        <dbReference type="Proteomes" id="UP000271098"/>
    </source>
</evidence>
<gene>
    <name evidence="3" type="ORF">GPUH_LOCUS8752</name>
</gene>
<dbReference type="PANTHER" id="PTHR11740:SF0">
    <property type="entry name" value="CASEIN KINASE II SUBUNIT BETA"/>
    <property type="match status" value="1"/>
</dbReference>
<reference evidence="3 4" key="2">
    <citation type="submission" date="2018-11" db="EMBL/GenBank/DDBJ databases">
        <authorList>
            <consortium name="Pathogen Informatics"/>
        </authorList>
    </citation>
    <scope>NUCLEOTIDE SEQUENCE [LARGE SCALE GENOMIC DNA]</scope>
</reference>